<dbReference type="PROSITE" id="PS50866">
    <property type="entry name" value="GOLD"/>
    <property type="match status" value="1"/>
</dbReference>
<name>A0A7M7PAG2_STRPU</name>
<dbReference type="SUPFAM" id="SSF101576">
    <property type="entry name" value="Supernatant protein factor (SPF), C-terminal domain"/>
    <property type="match status" value="1"/>
</dbReference>
<dbReference type="OMA" id="CEKAGRY"/>
<dbReference type="EnsemblMetazoa" id="XM_030992519">
    <property type="protein sequence ID" value="XP_030848379"/>
    <property type="gene ID" value="LOC115926903"/>
</dbReference>
<dbReference type="InterPro" id="IPR036598">
    <property type="entry name" value="GOLD_dom_sf"/>
</dbReference>
<protein>
    <recommendedName>
        <fullName evidence="6">SEC14-like protein 2</fullName>
    </recommendedName>
</protein>
<dbReference type="Pfam" id="PF03765">
    <property type="entry name" value="CRAL_TRIO_N"/>
    <property type="match status" value="1"/>
</dbReference>
<dbReference type="SUPFAM" id="SSF52087">
    <property type="entry name" value="CRAL/TRIO domain"/>
    <property type="match status" value="1"/>
</dbReference>
<dbReference type="PRINTS" id="PR00180">
    <property type="entry name" value="CRETINALDHBP"/>
</dbReference>
<dbReference type="SUPFAM" id="SSF46938">
    <property type="entry name" value="CRAL/TRIO N-terminal domain"/>
    <property type="match status" value="1"/>
</dbReference>
<evidence type="ECO:0000259" key="3">
    <source>
        <dbReference type="PROSITE" id="PS50866"/>
    </source>
</evidence>
<dbReference type="Gene3D" id="3.40.525.10">
    <property type="entry name" value="CRAL-TRIO lipid binding domain"/>
    <property type="match status" value="1"/>
</dbReference>
<dbReference type="Gene3D" id="2.60.120.680">
    <property type="entry name" value="GOLD domain"/>
    <property type="match status" value="1"/>
</dbReference>
<dbReference type="Proteomes" id="UP000007110">
    <property type="component" value="Unassembled WGS sequence"/>
</dbReference>
<dbReference type="PANTHER" id="PTHR23324">
    <property type="entry name" value="SEC14 RELATED PROTEIN"/>
    <property type="match status" value="1"/>
</dbReference>
<dbReference type="OrthoDB" id="1434354at2759"/>
<feature type="compositionally biased region" description="Basic and acidic residues" evidence="1">
    <location>
        <begin position="400"/>
        <end position="410"/>
    </location>
</feature>
<dbReference type="InterPro" id="IPR011074">
    <property type="entry name" value="CRAL/TRIO_N_dom"/>
</dbReference>
<feature type="region of interest" description="Disordered" evidence="1">
    <location>
        <begin position="400"/>
        <end position="446"/>
    </location>
</feature>
<proteinExistence type="predicted"/>
<keyword evidence="5" id="KW-1185">Reference proteome</keyword>
<feature type="domain" description="CRAL-TRIO" evidence="2">
    <location>
        <begin position="75"/>
        <end position="248"/>
    </location>
</feature>
<sequence>MSGTLSDLNAKQADALKAIRTNLDEVLQEKHDDHCLLRFLRACRFNVKKAEEKFRRDLDWRIKNNIDSIHDWYEIPEPCLKYWPGGATGLDKDGHVVWIAPLGNVDPKGMLYSVKAGDIVKTNISILERLVNEQKIISKKLGRHIEGITFIVDLEHLGAGHIWKPGMKVMTEIASLFEEHYPEIIHRMYIVRPTKIFPAVYFLLKPFLDEGTRSKMHALGGNWRDVLLKHIDAEVLPVHWGGTMTDTDGNPNMCPSKINLGGKVPSFYYKKGSDLTHADMTSQQLPGKRSIEIKYKVKTLGSIFRYEFKTESHDIAFGIYRFLPSGEKTFILEEKRYNSHIVPEDGEILFEEPGLYVVKFDNHGSTFQKTRKLSYWMEVIEPRLEVTDHMLGESLDEITRDSGYLDDRGPTSRNRSNSLERSSTLPRPQSQIQGPMKGLSRNMSFT</sequence>
<dbReference type="Pfam" id="PF00650">
    <property type="entry name" value="CRAL_TRIO"/>
    <property type="match status" value="1"/>
</dbReference>
<dbReference type="AlphaFoldDB" id="A0A7M7PAG2"/>
<dbReference type="InParanoid" id="A0A7M7PAG2"/>
<dbReference type="InterPro" id="IPR009038">
    <property type="entry name" value="GOLD_dom"/>
</dbReference>
<feature type="compositionally biased region" description="Low complexity" evidence="1">
    <location>
        <begin position="411"/>
        <end position="425"/>
    </location>
</feature>
<evidence type="ECO:0008006" key="6">
    <source>
        <dbReference type="Google" id="ProtNLM"/>
    </source>
</evidence>
<dbReference type="CDD" id="cd00170">
    <property type="entry name" value="SEC14"/>
    <property type="match status" value="1"/>
</dbReference>
<accession>A0A7M7PAG2</accession>
<dbReference type="InterPro" id="IPR051064">
    <property type="entry name" value="SEC14/CRAL-TRIO_domain"/>
</dbReference>
<dbReference type="RefSeq" id="XP_030848379.1">
    <property type="nucleotide sequence ID" value="XM_030992519.1"/>
</dbReference>
<organism evidence="4 5">
    <name type="scientific">Strongylocentrotus purpuratus</name>
    <name type="common">Purple sea urchin</name>
    <dbReference type="NCBI Taxonomy" id="7668"/>
    <lineage>
        <taxon>Eukaryota</taxon>
        <taxon>Metazoa</taxon>
        <taxon>Echinodermata</taxon>
        <taxon>Eleutherozoa</taxon>
        <taxon>Echinozoa</taxon>
        <taxon>Echinoidea</taxon>
        <taxon>Euechinoidea</taxon>
        <taxon>Echinacea</taxon>
        <taxon>Camarodonta</taxon>
        <taxon>Echinidea</taxon>
        <taxon>Strongylocentrotidae</taxon>
        <taxon>Strongylocentrotus</taxon>
    </lineage>
</organism>
<dbReference type="GeneID" id="115926903"/>
<evidence type="ECO:0000313" key="4">
    <source>
        <dbReference type="EnsemblMetazoa" id="XP_030848379"/>
    </source>
</evidence>
<reference evidence="4" key="2">
    <citation type="submission" date="2021-01" db="UniProtKB">
        <authorList>
            <consortium name="EnsemblMetazoa"/>
        </authorList>
    </citation>
    <scope>IDENTIFICATION</scope>
</reference>
<evidence type="ECO:0000259" key="2">
    <source>
        <dbReference type="PROSITE" id="PS50191"/>
    </source>
</evidence>
<evidence type="ECO:0000256" key="1">
    <source>
        <dbReference type="SAM" id="MobiDB-lite"/>
    </source>
</evidence>
<dbReference type="SMART" id="SM00516">
    <property type="entry name" value="SEC14"/>
    <property type="match status" value="1"/>
</dbReference>
<dbReference type="GO" id="GO:0005737">
    <property type="term" value="C:cytoplasm"/>
    <property type="evidence" value="ECO:0000318"/>
    <property type="project" value="GO_Central"/>
</dbReference>
<reference evidence="5" key="1">
    <citation type="submission" date="2015-02" db="EMBL/GenBank/DDBJ databases">
        <title>Genome sequencing for Strongylocentrotus purpuratus.</title>
        <authorList>
            <person name="Murali S."/>
            <person name="Liu Y."/>
            <person name="Vee V."/>
            <person name="English A."/>
            <person name="Wang M."/>
            <person name="Skinner E."/>
            <person name="Han Y."/>
            <person name="Muzny D.M."/>
            <person name="Worley K.C."/>
            <person name="Gibbs R.A."/>
        </authorList>
    </citation>
    <scope>NUCLEOTIDE SEQUENCE</scope>
</reference>
<dbReference type="PROSITE" id="PS50191">
    <property type="entry name" value="CRAL_TRIO"/>
    <property type="match status" value="1"/>
</dbReference>
<dbReference type="SMART" id="SM01100">
    <property type="entry name" value="CRAL_TRIO_N"/>
    <property type="match status" value="1"/>
</dbReference>
<dbReference type="PANTHER" id="PTHR23324:SF83">
    <property type="entry name" value="SEC14-LIKE PROTEIN 2"/>
    <property type="match status" value="1"/>
</dbReference>
<dbReference type="InterPro" id="IPR001251">
    <property type="entry name" value="CRAL-TRIO_dom"/>
</dbReference>
<dbReference type="KEGG" id="spu:115926903"/>
<dbReference type="InterPro" id="IPR036865">
    <property type="entry name" value="CRAL-TRIO_dom_sf"/>
</dbReference>
<evidence type="ECO:0000313" key="5">
    <source>
        <dbReference type="Proteomes" id="UP000007110"/>
    </source>
</evidence>
<dbReference type="InterPro" id="IPR036273">
    <property type="entry name" value="CRAL/TRIO_N_dom_sf"/>
</dbReference>
<feature type="domain" description="GOLD" evidence="3">
    <location>
        <begin position="273"/>
        <end position="379"/>
    </location>
</feature>